<reference evidence="1" key="1">
    <citation type="submission" date="2021-06" db="EMBL/GenBank/DDBJ databases">
        <authorList>
            <person name="Kallberg Y."/>
            <person name="Tangrot J."/>
            <person name="Rosling A."/>
        </authorList>
    </citation>
    <scope>NUCLEOTIDE SEQUENCE</scope>
    <source>
        <strain evidence="1">MA461A</strain>
    </source>
</reference>
<evidence type="ECO:0000313" key="2">
    <source>
        <dbReference type="Proteomes" id="UP000789920"/>
    </source>
</evidence>
<feature type="non-terminal residue" evidence="1">
    <location>
        <position position="87"/>
    </location>
</feature>
<dbReference type="Proteomes" id="UP000789920">
    <property type="component" value="Unassembled WGS sequence"/>
</dbReference>
<dbReference type="EMBL" id="CAJVQC010054142">
    <property type="protein sequence ID" value="CAG8793834.1"/>
    <property type="molecule type" value="Genomic_DNA"/>
</dbReference>
<evidence type="ECO:0000313" key="1">
    <source>
        <dbReference type="EMBL" id="CAG8793834.1"/>
    </source>
</evidence>
<protein>
    <submittedName>
        <fullName evidence="1">36064_t:CDS:1</fullName>
    </submittedName>
</protein>
<sequence length="87" mass="9960">DRLLNLHLSRFHNLSNKMSTNNNALSIIFVDPSRPISRQRLIEEIQALKDKVSSLEVKVSSLEIELSSFRQFQAELPSLLQLISQLT</sequence>
<comment type="caution">
    <text evidence="1">The sequence shown here is derived from an EMBL/GenBank/DDBJ whole genome shotgun (WGS) entry which is preliminary data.</text>
</comment>
<organism evidence="1 2">
    <name type="scientific">Racocetra persica</name>
    <dbReference type="NCBI Taxonomy" id="160502"/>
    <lineage>
        <taxon>Eukaryota</taxon>
        <taxon>Fungi</taxon>
        <taxon>Fungi incertae sedis</taxon>
        <taxon>Mucoromycota</taxon>
        <taxon>Glomeromycotina</taxon>
        <taxon>Glomeromycetes</taxon>
        <taxon>Diversisporales</taxon>
        <taxon>Gigasporaceae</taxon>
        <taxon>Racocetra</taxon>
    </lineage>
</organism>
<feature type="non-terminal residue" evidence="1">
    <location>
        <position position="1"/>
    </location>
</feature>
<gene>
    <name evidence="1" type="ORF">RPERSI_LOCUS19640</name>
</gene>
<name>A0ACA9RIZ5_9GLOM</name>
<accession>A0ACA9RIZ5</accession>
<proteinExistence type="predicted"/>
<keyword evidence="2" id="KW-1185">Reference proteome</keyword>